<dbReference type="Gene3D" id="3.30.565.10">
    <property type="entry name" value="Histidine kinase-like ATPase, C-terminal domain"/>
    <property type="match status" value="1"/>
</dbReference>
<accession>A0ABT8CFI9</accession>
<sequence length="626" mass="70492">MEQNTSVKSLNNKEHREVVRLKTGIDPRFLADTLTTDIELTDALFDLIDNSIDAARDQILNGPHETDSRGLPSNYSGYEIKLRFSRESILIEDNCTGVGTQTLEENTFYTGRRSDHKYGIGYYGLGLKRALLKAGSRYGMITDNGDYQYKSRFDMAAFASDGDVQLLAERSPSTDRLRTVFVVSSLYEETTSQIHNADWINSLVKSLEVRYSIFISKGLKIKVVCSLDSLTDTSFINPTVPQLRNELIAPLRQKFEFGGVSCDFETGIHANYLFPGEYGHTPKCNEELTDQYGVYYIFNDRVIVEASREKKHGFTTNWHSEYGGFVCLAHVTGSSPKDLPWNTAKTDVKLFSPLFIKIRENVEPLAKEYRSKAKKLINIWTNKETKSLPEEQRKQIFAAKTGVKKLDRSNVSASTLTTHKNNPNNTSITTLLAPKETKSPTLSTAKNSVKAARNNSNKHSKSWKTILPDYFPMSGDAIFDHLALEATTIVISEVPNSASLLYRSLFEAAFKAFAKKHSLHDQIKEHYYTKGEGRKKQHDSDYVKKRTLDLSMCAGWIVDNDSLYPSDMKKRLSLCAKRFKQEAPVLNGLVHGNRVLGNANDLFSMRDATIELLEFLADGKPNLNGA</sequence>
<evidence type="ECO:0000313" key="1">
    <source>
        <dbReference type="EMBL" id="MDN3700492.1"/>
    </source>
</evidence>
<dbReference type="Proteomes" id="UP001223712">
    <property type="component" value="Unassembled WGS sequence"/>
</dbReference>
<dbReference type="EMBL" id="JAUFQY010000001">
    <property type="protein sequence ID" value="MDN3700492.1"/>
    <property type="molecule type" value="Genomic_DNA"/>
</dbReference>
<organism evidence="1 2">
    <name type="scientific">Vibrio artabrorum</name>
    <dbReference type="NCBI Taxonomy" id="446374"/>
    <lineage>
        <taxon>Bacteria</taxon>
        <taxon>Pseudomonadati</taxon>
        <taxon>Pseudomonadota</taxon>
        <taxon>Gammaproteobacteria</taxon>
        <taxon>Vibrionales</taxon>
        <taxon>Vibrionaceae</taxon>
        <taxon>Vibrio</taxon>
    </lineage>
</organism>
<evidence type="ECO:0000313" key="2">
    <source>
        <dbReference type="Proteomes" id="UP001223712"/>
    </source>
</evidence>
<keyword evidence="1" id="KW-0547">Nucleotide-binding</keyword>
<dbReference type="Pfam" id="PF13589">
    <property type="entry name" value="HATPase_c_3"/>
    <property type="match status" value="1"/>
</dbReference>
<reference evidence="2" key="1">
    <citation type="journal article" date="2019" name="Int. J. Syst. Evol. Microbiol.">
        <title>The Global Catalogue of Microorganisms (GCM) 10K type strain sequencing project: providing services to taxonomists for standard genome sequencing and annotation.</title>
        <authorList>
            <consortium name="The Broad Institute Genomics Platform"/>
            <consortium name="The Broad Institute Genome Sequencing Center for Infectious Disease"/>
            <person name="Wu L."/>
            <person name="Ma J."/>
        </authorList>
    </citation>
    <scope>NUCLEOTIDE SEQUENCE [LARGE SCALE GENOMIC DNA]</scope>
    <source>
        <strain evidence="2">CECT 7226</strain>
    </source>
</reference>
<keyword evidence="2" id="KW-1185">Reference proteome</keyword>
<dbReference type="SUPFAM" id="SSF55874">
    <property type="entry name" value="ATPase domain of HSP90 chaperone/DNA topoisomerase II/histidine kinase"/>
    <property type="match status" value="1"/>
</dbReference>
<comment type="caution">
    <text evidence="1">The sequence shown here is derived from an EMBL/GenBank/DDBJ whole genome shotgun (WGS) entry which is preliminary data.</text>
</comment>
<keyword evidence="1" id="KW-0067">ATP-binding</keyword>
<gene>
    <name evidence="1" type="ORF">QWY96_05575</name>
</gene>
<protein>
    <submittedName>
        <fullName evidence="1">ATP-binding protein</fullName>
    </submittedName>
</protein>
<dbReference type="RefSeq" id="WP_261838605.1">
    <property type="nucleotide sequence ID" value="NZ_AP025458.1"/>
</dbReference>
<name>A0ABT8CFI9_9VIBR</name>
<proteinExistence type="predicted"/>
<dbReference type="InterPro" id="IPR036890">
    <property type="entry name" value="HATPase_C_sf"/>
</dbReference>
<dbReference type="GO" id="GO:0005524">
    <property type="term" value="F:ATP binding"/>
    <property type="evidence" value="ECO:0007669"/>
    <property type="project" value="UniProtKB-KW"/>
</dbReference>